<feature type="region of interest" description="Disordered" evidence="1">
    <location>
        <begin position="118"/>
        <end position="139"/>
    </location>
</feature>
<feature type="transmembrane region" description="Helical" evidence="2">
    <location>
        <begin position="237"/>
        <end position="259"/>
    </location>
</feature>
<organism evidence="3 4">
    <name type="scientific">Angiostrongylus cantonensis</name>
    <name type="common">Rat lungworm</name>
    <dbReference type="NCBI Taxonomy" id="6313"/>
    <lineage>
        <taxon>Eukaryota</taxon>
        <taxon>Metazoa</taxon>
        <taxon>Ecdysozoa</taxon>
        <taxon>Nematoda</taxon>
        <taxon>Chromadorea</taxon>
        <taxon>Rhabditida</taxon>
        <taxon>Rhabditina</taxon>
        <taxon>Rhabditomorpha</taxon>
        <taxon>Strongyloidea</taxon>
        <taxon>Metastrongylidae</taxon>
        <taxon>Angiostrongylus</taxon>
    </lineage>
</organism>
<keyword evidence="2" id="KW-0812">Transmembrane</keyword>
<evidence type="ECO:0000256" key="2">
    <source>
        <dbReference type="SAM" id="Phobius"/>
    </source>
</evidence>
<sequence>MIDVVTQINKPRTQYSDSANISDEVDASGEPFCGFTAQPINAAAAAYYMPGAYNGGYTREPYGHNAYIDTAYGDAQQFPYYDGYTYTPYHTNGQAYYNYSYQPSQAYPGAYGPYPGSSGAYRPYPQPQPSPPRRSRTTPARFLEPTIRTNATSMRKPRGVSADVYDRRQFKAFPGPTKKPSPIYRRSRDSYPYRLGQYQVPTTLRRLRPFYAPSYTTYPPSTMIRTEKKLDTKKYPIMARIAVKIAQLLLGAAIIGLVLGPMRGNSFHDFVIRTNTEWQGILVAFSTLISDEFQDAHVTLLGILAYLLAACLEAYYAACYPPNGPRINLSARFYQRSPNFLISAIRPHPVGDRNNFKQWFAAGVGTVKLIFALASETNFYGLNSKLQKKDREAGVVMKQNLIFEMLRYEPRSGENTLRPK</sequence>
<dbReference type="WBParaSite" id="ACAC_0001149901-mRNA-1">
    <property type="protein sequence ID" value="ACAC_0001149901-mRNA-1"/>
    <property type="gene ID" value="ACAC_0001149901"/>
</dbReference>
<keyword evidence="2" id="KW-0472">Membrane</keyword>
<evidence type="ECO:0000313" key="3">
    <source>
        <dbReference type="Proteomes" id="UP000035642"/>
    </source>
</evidence>
<protein>
    <submittedName>
        <fullName evidence="4">MARVEL domain-containing protein</fullName>
    </submittedName>
</protein>
<dbReference type="Proteomes" id="UP000035642">
    <property type="component" value="Unassembled WGS sequence"/>
</dbReference>
<dbReference type="AlphaFoldDB" id="A0A158PBV3"/>
<reference evidence="4" key="2">
    <citation type="submission" date="2016-04" db="UniProtKB">
        <authorList>
            <consortium name="WormBaseParasite"/>
        </authorList>
    </citation>
    <scope>IDENTIFICATION</scope>
</reference>
<evidence type="ECO:0000256" key="1">
    <source>
        <dbReference type="SAM" id="MobiDB-lite"/>
    </source>
</evidence>
<name>A0A158PBV3_ANGCA</name>
<reference evidence="3" key="1">
    <citation type="submission" date="2012-09" db="EMBL/GenBank/DDBJ databases">
        <authorList>
            <person name="Martin A.A."/>
        </authorList>
    </citation>
    <scope>NUCLEOTIDE SEQUENCE</scope>
</reference>
<keyword evidence="2" id="KW-1133">Transmembrane helix</keyword>
<proteinExistence type="predicted"/>
<accession>A0A158PBV3</accession>
<evidence type="ECO:0000313" key="4">
    <source>
        <dbReference type="WBParaSite" id="ACAC_0001149901-mRNA-1"/>
    </source>
</evidence>
<feature type="transmembrane region" description="Helical" evidence="2">
    <location>
        <begin position="296"/>
        <end position="318"/>
    </location>
</feature>
<keyword evidence="3" id="KW-1185">Reference proteome</keyword>